<name>D6SML3_9BACT</name>
<dbReference type="AlphaFoldDB" id="D6SML3"/>
<dbReference type="Proteomes" id="UP000005496">
    <property type="component" value="Unassembled WGS sequence"/>
</dbReference>
<evidence type="ECO:0008006" key="3">
    <source>
        <dbReference type="Google" id="ProtNLM"/>
    </source>
</evidence>
<evidence type="ECO:0000313" key="2">
    <source>
        <dbReference type="Proteomes" id="UP000005496"/>
    </source>
</evidence>
<dbReference type="SUPFAM" id="SSF53448">
    <property type="entry name" value="Nucleotide-diphospho-sugar transferases"/>
    <property type="match status" value="1"/>
</dbReference>
<dbReference type="InterPro" id="IPR029044">
    <property type="entry name" value="Nucleotide-diphossugar_trans"/>
</dbReference>
<dbReference type="OrthoDB" id="9798250at2"/>
<organism evidence="1 2">
    <name type="scientific">Desulfonatronospira thiodismutans ASO3-1</name>
    <dbReference type="NCBI Taxonomy" id="555779"/>
    <lineage>
        <taxon>Bacteria</taxon>
        <taxon>Pseudomonadati</taxon>
        <taxon>Thermodesulfobacteriota</taxon>
        <taxon>Desulfovibrionia</taxon>
        <taxon>Desulfovibrionales</taxon>
        <taxon>Desulfonatronovibrionaceae</taxon>
        <taxon>Desulfonatronospira</taxon>
    </lineage>
</organism>
<gene>
    <name evidence="1" type="ORF">Dthio_PD3365</name>
</gene>
<keyword evidence="2" id="KW-1185">Reference proteome</keyword>
<evidence type="ECO:0000313" key="1">
    <source>
        <dbReference type="EMBL" id="EFI35924.1"/>
    </source>
</evidence>
<dbReference type="RefSeq" id="WP_008869052.1">
    <property type="nucleotide sequence ID" value="NZ_ACJN02000001.1"/>
</dbReference>
<accession>D6SML3</accession>
<dbReference type="eggNOG" id="COG3222">
    <property type="taxonomic scope" value="Bacteria"/>
</dbReference>
<reference evidence="1" key="1">
    <citation type="submission" date="2010-05" db="EMBL/GenBank/DDBJ databases">
        <title>The draft genome of Desulfonatronospira thiodismutans ASO3-1.</title>
        <authorList>
            <consortium name="US DOE Joint Genome Institute (JGI-PGF)"/>
            <person name="Lucas S."/>
            <person name="Copeland A."/>
            <person name="Lapidus A."/>
            <person name="Cheng J.-F."/>
            <person name="Bruce D."/>
            <person name="Goodwin L."/>
            <person name="Pitluck S."/>
            <person name="Chertkov O."/>
            <person name="Brettin T."/>
            <person name="Detter J.C."/>
            <person name="Han C."/>
            <person name="Land M.L."/>
            <person name="Hauser L."/>
            <person name="Kyrpides N."/>
            <person name="Mikhailova N."/>
            <person name="Muyzer G."/>
            <person name="Woyke T."/>
        </authorList>
    </citation>
    <scope>NUCLEOTIDE SEQUENCE [LARGE SCALE GENOMIC DNA]</scope>
    <source>
        <strain evidence="1">ASO3-1</strain>
    </source>
</reference>
<proteinExistence type="predicted"/>
<dbReference type="NCBIfam" id="TIGR04282">
    <property type="entry name" value="glyco_like_cofC"/>
    <property type="match status" value="1"/>
</dbReference>
<dbReference type="Pfam" id="PF09837">
    <property type="entry name" value="DUF2064"/>
    <property type="match status" value="1"/>
</dbReference>
<protein>
    <recommendedName>
        <fullName evidence="3">Glycosyltransferase</fullName>
    </recommendedName>
</protein>
<dbReference type="PANTHER" id="PTHR36529:SF1">
    <property type="entry name" value="GLYCOSYLTRANSFERASE"/>
    <property type="match status" value="1"/>
</dbReference>
<comment type="caution">
    <text evidence="1">The sequence shown here is derived from an EMBL/GenBank/DDBJ whole genome shotgun (WGS) entry which is preliminary data.</text>
</comment>
<dbReference type="InterPro" id="IPR018641">
    <property type="entry name" value="Trfase_1_rSAM/seldom-assoc"/>
</dbReference>
<dbReference type="EMBL" id="ACJN02000001">
    <property type="protein sequence ID" value="EFI35924.1"/>
    <property type="molecule type" value="Genomic_DNA"/>
</dbReference>
<dbReference type="PANTHER" id="PTHR36529">
    <property type="entry name" value="SLL1095 PROTEIN"/>
    <property type="match status" value="1"/>
</dbReference>
<sequence length="258" mass="29105">MHSSRACLALMLKYPSPGRVKTRLGKDIGQVNAALLYRSFVQTTLATCRTLSWPILLFCHPDSTLDKYRAWLGEENDYFIQGPGNIGDKMRAAFEQSFELGFDRVVLAGTDVPQMFRETLQQAQKGLESCKAVLGPALDGGYYLLGLHRDVFFPGVFSDVPWSTSRVLETTLNRLKDLGLNPHILPELRDVDTLEDFRALFRSQQGVEPNSYLSWDQAVQAYLACMDCSQADSREFEAVEDRKKVVLQGSRKHAKHPE</sequence>
<dbReference type="Gene3D" id="3.90.550.10">
    <property type="entry name" value="Spore Coat Polysaccharide Biosynthesis Protein SpsA, Chain A"/>
    <property type="match status" value="1"/>
</dbReference>